<dbReference type="PROSITE" id="PS50172">
    <property type="entry name" value="BRCT"/>
    <property type="match status" value="4"/>
</dbReference>
<dbReference type="Pfam" id="PF00533">
    <property type="entry name" value="BRCT"/>
    <property type="match status" value="2"/>
</dbReference>
<feature type="compositionally biased region" description="Polar residues" evidence="2">
    <location>
        <begin position="667"/>
        <end position="681"/>
    </location>
</feature>
<dbReference type="EMBL" id="MU150325">
    <property type="protein sequence ID" value="KAF9459055.1"/>
    <property type="molecule type" value="Genomic_DNA"/>
</dbReference>
<feature type="compositionally biased region" description="Low complexity" evidence="2">
    <location>
        <begin position="698"/>
        <end position="714"/>
    </location>
</feature>
<dbReference type="CDD" id="cd17731">
    <property type="entry name" value="BRCT_TopBP1_rpt2_like"/>
    <property type="match status" value="1"/>
</dbReference>
<dbReference type="OrthoDB" id="251770at2759"/>
<feature type="region of interest" description="Disordered" evidence="2">
    <location>
        <begin position="322"/>
        <end position="413"/>
    </location>
</feature>
<evidence type="ECO:0000259" key="3">
    <source>
        <dbReference type="PROSITE" id="PS50172"/>
    </source>
</evidence>
<feature type="compositionally biased region" description="Basic residues" evidence="2">
    <location>
        <begin position="813"/>
        <end position="822"/>
    </location>
</feature>
<feature type="compositionally biased region" description="Polar residues" evidence="2">
    <location>
        <begin position="348"/>
        <end position="373"/>
    </location>
</feature>
<dbReference type="Proteomes" id="UP000807353">
    <property type="component" value="Unassembled WGS sequence"/>
</dbReference>
<keyword evidence="5" id="KW-1185">Reference proteome</keyword>
<dbReference type="SMART" id="SM00292">
    <property type="entry name" value="BRCT"/>
    <property type="match status" value="3"/>
</dbReference>
<accession>A0A9P6CED8</accession>
<dbReference type="GO" id="GO:0033314">
    <property type="term" value="P:mitotic DNA replication checkpoint signaling"/>
    <property type="evidence" value="ECO:0007669"/>
    <property type="project" value="TreeGrafter"/>
</dbReference>
<feature type="region of interest" description="Disordered" evidence="2">
    <location>
        <begin position="661"/>
        <end position="828"/>
    </location>
</feature>
<reference evidence="4" key="1">
    <citation type="submission" date="2020-11" db="EMBL/GenBank/DDBJ databases">
        <authorList>
            <consortium name="DOE Joint Genome Institute"/>
            <person name="Ahrendt S."/>
            <person name="Riley R."/>
            <person name="Andreopoulos W."/>
            <person name="Labutti K."/>
            <person name="Pangilinan J."/>
            <person name="Ruiz-Duenas F.J."/>
            <person name="Barrasa J.M."/>
            <person name="Sanchez-Garcia M."/>
            <person name="Camarero S."/>
            <person name="Miyauchi S."/>
            <person name="Serrano A."/>
            <person name="Linde D."/>
            <person name="Babiker R."/>
            <person name="Drula E."/>
            <person name="Ayuso-Fernandez I."/>
            <person name="Pacheco R."/>
            <person name="Padilla G."/>
            <person name="Ferreira P."/>
            <person name="Barriuso J."/>
            <person name="Kellner H."/>
            <person name="Castanera R."/>
            <person name="Alfaro M."/>
            <person name="Ramirez L."/>
            <person name="Pisabarro A.G."/>
            <person name="Kuo A."/>
            <person name="Tritt A."/>
            <person name="Lipzen A."/>
            <person name="He G."/>
            <person name="Yan M."/>
            <person name="Ng V."/>
            <person name="Cullen D."/>
            <person name="Martin F."/>
            <person name="Rosso M.-N."/>
            <person name="Henrissat B."/>
            <person name="Hibbett D."/>
            <person name="Martinez A.T."/>
            <person name="Grigoriev I.V."/>
        </authorList>
    </citation>
    <scope>NUCLEOTIDE SEQUENCE</scope>
    <source>
        <strain evidence="4">CBS 247.69</strain>
    </source>
</reference>
<sequence>MKRRGNKSSKVPNVKLRPAQQGVLPRFTEEEHSTFWAQDSQVGSDDTSFLDPCPRPFRGLVVCATGSMDKPSLFKQALELGATSVSAFTDRVTHLVAVDHGGAKYMCALERKIPILKPSWIAESYKIWLRGDDVELEKSVAQHRLPIFSGVVLCPSGIADITERTQINKLLTEHQGVYVKNLERPVRVTHLLCSGDEETDKMRYAEKFNSKGEANVHLVWEEWFWDSLEYGGRFDEQRYQVRRPRPERKSLLEQASSPPPSSAVLSDQPEETLESHPRQLASQGFDEGEEEIAAVKRLPAVTLQLWGSLLKQRGYEVAGGELVRSPSKVGSSREPPPSPTKQPPSNSRNGSVISQFRRSNSFAPPRAETTSVQPFRRTRTTPASNAPAGGLGSFMASAPPPLPKKNGESSTSVVDTTTSNLFVGLKFLALGEAKSPSVRGAVEQNGGRMALEADEQEVDYVIVRLVSGSKLYRQEHDGLQRAKYRTECWLERCLFEDRICPPSDHVTFAPLDIETPILGADDIHLSFSGFEQSEACWIKRLIRALGINLAPFFSRRSTHLLCPSGTGDKFTKACEWNIPVVTMEWLNVMARNGTIPVVTEHLVTGSTFKVPQRHHTANDEMDVDPNAKVNPVDKGKGKAREEDFEQLGTFGGTFAKSLNGGDFFFPSQPTQASPQQMSTKELSFGQPTALLARPPQPQRSHSSTSTPSRSKSTTIDPLTRQNSVALPTASLSRSDPGREPTQQEIERERKQTRIPSSKSPSPMKIPRSLTRMLSASPTKLPKETKALQDNITSLLGKRLPSENDPLISAPAGKRARPQRKPQSRQPSEVLVSEISAVPVYTDSMSPFETYDDFNSIDEAPVEESMRVRYEDPGQQNEKKRLLNLLRGSTISLSDGGADGGEDKGGKATRSRRSTRIAGF</sequence>
<feature type="region of interest" description="Disordered" evidence="2">
    <location>
        <begin position="245"/>
        <end position="278"/>
    </location>
</feature>
<feature type="domain" description="BRCT" evidence="3">
    <location>
        <begin position="538"/>
        <end position="586"/>
    </location>
</feature>
<dbReference type="Pfam" id="PF12738">
    <property type="entry name" value="PTCB-BRCT"/>
    <property type="match status" value="1"/>
</dbReference>
<dbReference type="InterPro" id="IPR059215">
    <property type="entry name" value="BRCT2_TopBP1-like"/>
</dbReference>
<feature type="region of interest" description="Disordered" evidence="2">
    <location>
        <begin position="616"/>
        <end position="638"/>
    </location>
</feature>
<evidence type="ECO:0000313" key="5">
    <source>
        <dbReference type="Proteomes" id="UP000807353"/>
    </source>
</evidence>
<name>A0A9P6CED8_9AGAR</name>
<dbReference type="SUPFAM" id="SSF52113">
    <property type="entry name" value="BRCT domain"/>
    <property type="match status" value="3"/>
</dbReference>
<feature type="region of interest" description="Disordered" evidence="2">
    <location>
        <begin position="888"/>
        <end position="919"/>
    </location>
</feature>
<gene>
    <name evidence="4" type="ORF">BDZ94DRAFT_1300839</name>
</gene>
<feature type="domain" description="BRCT" evidence="3">
    <location>
        <begin position="417"/>
        <end position="507"/>
    </location>
</feature>
<feature type="compositionally biased region" description="Basic residues" evidence="2">
    <location>
        <begin position="906"/>
        <end position="919"/>
    </location>
</feature>
<evidence type="ECO:0000256" key="2">
    <source>
        <dbReference type="SAM" id="MobiDB-lite"/>
    </source>
</evidence>
<protein>
    <recommendedName>
        <fullName evidence="3">BRCT domain-containing protein</fullName>
    </recommendedName>
</protein>
<evidence type="ECO:0000256" key="1">
    <source>
        <dbReference type="ARBA" id="ARBA00022737"/>
    </source>
</evidence>
<feature type="compositionally biased region" description="Polar residues" evidence="2">
    <location>
        <begin position="715"/>
        <end position="733"/>
    </location>
</feature>
<dbReference type="InterPro" id="IPR036420">
    <property type="entry name" value="BRCT_dom_sf"/>
</dbReference>
<comment type="caution">
    <text evidence="4">The sequence shown here is derived from an EMBL/GenBank/DDBJ whole genome shotgun (WGS) entry which is preliminary data.</text>
</comment>
<evidence type="ECO:0000313" key="4">
    <source>
        <dbReference type="EMBL" id="KAF9459055.1"/>
    </source>
</evidence>
<feature type="domain" description="BRCT" evidence="3">
    <location>
        <begin position="143"/>
        <end position="241"/>
    </location>
</feature>
<dbReference type="GO" id="GO:0007095">
    <property type="term" value="P:mitotic G2 DNA damage checkpoint signaling"/>
    <property type="evidence" value="ECO:0007669"/>
    <property type="project" value="TreeGrafter"/>
</dbReference>
<keyword evidence="1" id="KW-0677">Repeat</keyword>
<feature type="domain" description="BRCT" evidence="3">
    <location>
        <begin position="52"/>
        <end position="126"/>
    </location>
</feature>
<dbReference type="PANTHER" id="PTHR13561">
    <property type="entry name" value="DNA REPLICATION REGULATOR DPB11-RELATED"/>
    <property type="match status" value="1"/>
</dbReference>
<dbReference type="AlphaFoldDB" id="A0A9P6CED8"/>
<dbReference type="GO" id="GO:0006270">
    <property type="term" value="P:DNA replication initiation"/>
    <property type="evidence" value="ECO:0007669"/>
    <property type="project" value="TreeGrafter"/>
</dbReference>
<feature type="compositionally biased region" description="Low complexity" evidence="2">
    <location>
        <begin position="753"/>
        <end position="768"/>
    </location>
</feature>
<organism evidence="4 5">
    <name type="scientific">Collybia nuda</name>
    <dbReference type="NCBI Taxonomy" id="64659"/>
    <lineage>
        <taxon>Eukaryota</taxon>
        <taxon>Fungi</taxon>
        <taxon>Dikarya</taxon>
        <taxon>Basidiomycota</taxon>
        <taxon>Agaricomycotina</taxon>
        <taxon>Agaricomycetes</taxon>
        <taxon>Agaricomycetidae</taxon>
        <taxon>Agaricales</taxon>
        <taxon>Tricholomatineae</taxon>
        <taxon>Clitocybaceae</taxon>
        <taxon>Collybia</taxon>
    </lineage>
</organism>
<dbReference type="PANTHER" id="PTHR13561:SF20">
    <property type="entry name" value="DNA TOPOISOMERASE 2-BINDING PROTEIN 1"/>
    <property type="match status" value="1"/>
</dbReference>
<dbReference type="Gene3D" id="3.40.50.10190">
    <property type="entry name" value="BRCT domain"/>
    <property type="match status" value="4"/>
</dbReference>
<dbReference type="InterPro" id="IPR001357">
    <property type="entry name" value="BRCT_dom"/>
</dbReference>
<proteinExistence type="predicted"/>